<dbReference type="GO" id="GO:0016620">
    <property type="term" value="F:oxidoreductase activity, acting on the aldehyde or oxo group of donors, NAD or NADP as acceptor"/>
    <property type="evidence" value="ECO:0007669"/>
    <property type="project" value="InterPro"/>
</dbReference>
<comment type="caution">
    <text evidence="5">The sequence shown here is derived from an EMBL/GenBank/DDBJ whole genome shotgun (WGS) entry which is preliminary data.</text>
</comment>
<proteinExistence type="inferred from homology"/>
<evidence type="ECO:0000256" key="1">
    <source>
        <dbReference type="ARBA" id="ARBA00007406"/>
    </source>
</evidence>
<dbReference type="SUPFAM" id="SSF51735">
    <property type="entry name" value="NAD(P)-binding Rossmann-fold domains"/>
    <property type="match status" value="1"/>
</dbReference>
<evidence type="ECO:0000256" key="3">
    <source>
        <dbReference type="SAM" id="MobiDB-lite"/>
    </source>
</evidence>
<dbReference type="InterPro" id="IPR020831">
    <property type="entry name" value="GlycerAld/Erythrose_P_DH"/>
</dbReference>
<dbReference type="GO" id="GO:0051287">
    <property type="term" value="F:NAD binding"/>
    <property type="evidence" value="ECO:0007669"/>
    <property type="project" value="InterPro"/>
</dbReference>
<dbReference type="AlphaFoldDB" id="A0A540KHI8"/>
<dbReference type="Pfam" id="PF00044">
    <property type="entry name" value="Gp_dh_N"/>
    <property type="match status" value="1"/>
</dbReference>
<keyword evidence="6" id="KW-1185">Reference proteome</keyword>
<sequence>MASHAALASSRVPANTRLPSKPSHSFPTQCFSKRLEVGEFSGLRSSSCVTYASNGREQSFFDTVAAQLTPKTAGPTPVRGETVAKLKVAINGFGRIGRNFLRCWHGRKDSPLEVIVVNDSGGVKNVRELMTIIFILISFWRVESQSTGIILALI</sequence>
<dbReference type="EMBL" id="VIEB01001264">
    <property type="protein sequence ID" value="TQD73683.1"/>
    <property type="molecule type" value="Genomic_DNA"/>
</dbReference>
<name>A0A540KHI8_MALBA</name>
<dbReference type="PANTHER" id="PTHR43148">
    <property type="entry name" value="GLYCERALDEHYDE-3-PHOSPHATE DEHYDROGENASE 2"/>
    <property type="match status" value="1"/>
</dbReference>
<dbReference type="InterPro" id="IPR020828">
    <property type="entry name" value="GlycerAld_3-P_DH_NAD(P)-bd"/>
</dbReference>
<evidence type="ECO:0000259" key="4">
    <source>
        <dbReference type="Pfam" id="PF00044"/>
    </source>
</evidence>
<dbReference type="InterPro" id="IPR036291">
    <property type="entry name" value="NAD(P)-bd_dom_sf"/>
</dbReference>
<dbReference type="STRING" id="106549.A0A540KHI8"/>
<evidence type="ECO:0000313" key="5">
    <source>
        <dbReference type="EMBL" id="TQD73683.1"/>
    </source>
</evidence>
<protein>
    <recommendedName>
        <fullName evidence="4">Glyceraldehyde 3-phosphate dehydrogenase NAD(P) binding domain-containing protein</fullName>
    </recommendedName>
</protein>
<gene>
    <name evidence="5" type="ORF">C1H46_040804</name>
</gene>
<organism evidence="5 6">
    <name type="scientific">Malus baccata</name>
    <name type="common">Siberian crab apple</name>
    <name type="synonym">Pyrus baccata</name>
    <dbReference type="NCBI Taxonomy" id="106549"/>
    <lineage>
        <taxon>Eukaryota</taxon>
        <taxon>Viridiplantae</taxon>
        <taxon>Streptophyta</taxon>
        <taxon>Embryophyta</taxon>
        <taxon>Tracheophyta</taxon>
        <taxon>Spermatophyta</taxon>
        <taxon>Magnoliopsida</taxon>
        <taxon>eudicotyledons</taxon>
        <taxon>Gunneridae</taxon>
        <taxon>Pentapetalae</taxon>
        <taxon>rosids</taxon>
        <taxon>fabids</taxon>
        <taxon>Rosales</taxon>
        <taxon>Rosaceae</taxon>
        <taxon>Amygdaloideae</taxon>
        <taxon>Maleae</taxon>
        <taxon>Malus</taxon>
    </lineage>
</organism>
<feature type="domain" description="Glyceraldehyde 3-phosphate dehydrogenase NAD(P) binding" evidence="4">
    <location>
        <begin position="87"/>
        <end position="130"/>
    </location>
</feature>
<evidence type="ECO:0000256" key="2">
    <source>
        <dbReference type="ARBA" id="ARBA00023002"/>
    </source>
</evidence>
<keyword evidence="2" id="KW-0560">Oxidoreductase</keyword>
<reference evidence="5 6" key="1">
    <citation type="journal article" date="2019" name="G3 (Bethesda)">
        <title>Sequencing of a Wild Apple (Malus baccata) Genome Unravels the Differences Between Cultivated and Wild Apple Species Regarding Disease Resistance and Cold Tolerance.</title>
        <authorList>
            <person name="Chen X."/>
        </authorList>
    </citation>
    <scope>NUCLEOTIDE SEQUENCE [LARGE SCALE GENOMIC DNA]</scope>
    <source>
        <strain evidence="6">cv. Shandingzi</strain>
        <tissue evidence="5">Leaves</tissue>
    </source>
</reference>
<comment type="similarity">
    <text evidence="1">Belongs to the glyceraldehyde-3-phosphate dehydrogenase family.</text>
</comment>
<evidence type="ECO:0000313" key="6">
    <source>
        <dbReference type="Proteomes" id="UP000315295"/>
    </source>
</evidence>
<accession>A0A540KHI8</accession>
<dbReference type="Proteomes" id="UP000315295">
    <property type="component" value="Unassembled WGS sequence"/>
</dbReference>
<dbReference type="Gene3D" id="3.40.50.720">
    <property type="entry name" value="NAD(P)-binding Rossmann-like Domain"/>
    <property type="match status" value="1"/>
</dbReference>
<feature type="region of interest" description="Disordered" evidence="3">
    <location>
        <begin position="1"/>
        <end position="26"/>
    </location>
</feature>